<dbReference type="InterPro" id="IPR013901">
    <property type="entry name" value="Anthrone_oxy"/>
</dbReference>
<proteinExistence type="predicted"/>
<name>A0A6J4QFM9_9ACTN</name>
<dbReference type="Pfam" id="PF08592">
    <property type="entry name" value="Anthrone_oxy"/>
    <property type="match status" value="1"/>
</dbReference>
<feature type="transmembrane region" description="Helical" evidence="1">
    <location>
        <begin position="77"/>
        <end position="98"/>
    </location>
</feature>
<feature type="transmembrane region" description="Helical" evidence="1">
    <location>
        <begin position="54"/>
        <end position="71"/>
    </location>
</feature>
<evidence type="ECO:0000313" key="2">
    <source>
        <dbReference type="EMBL" id="CAA9439434.1"/>
    </source>
</evidence>
<reference evidence="2" key="1">
    <citation type="submission" date="2020-02" db="EMBL/GenBank/DDBJ databases">
        <authorList>
            <person name="Meier V. D."/>
        </authorList>
    </citation>
    <scope>NUCLEOTIDE SEQUENCE</scope>
    <source>
        <strain evidence="2">AVDCRST_MAG55</strain>
    </source>
</reference>
<keyword evidence="1" id="KW-1133">Transmembrane helix</keyword>
<keyword evidence="1" id="KW-0812">Transmembrane</keyword>
<gene>
    <name evidence="2" type="ORF">AVDCRST_MAG55-3296</name>
</gene>
<organism evidence="2">
    <name type="scientific">uncultured Rubrobacteraceae bacterium</name>
    <dbReference type="NCBI Taxonomy" id="349277"/>
    <lineage>
        <taxon>Bacteria</taxon>
        <taxon>Bacillati</taxon>
        <taxon>Actinomycetota</taxon>
        <taxon>Rubrobacteria</taxon>
        <taxon>Rubrobacterales</taxon>
        <taxon>Rubrobacteraceae</taxon>
        <taxon>environmental samples</taxon>
    </lineage>
</organism>
<feature type="transmembrane region" description="Helical" evidence="1">
    <location>
        <begin position="6"/>
        <end position="24"/>
    </location>
</feature>
<evidence type="ECO:0000256" key="1">
    <source>
        <dbReference type="SAM" id="Phobius"/>
    </source>
</evidence>
<feature type="transmembrane region" description="Helical" evidence="1">
    <location>
        <begin position="127"/>
        <end position="145"/>
    </location>
</feature>
<dbReference type="EMBL" id="CADCUZ010000167">
    <property type="protein sequence ID" value="CAA9439434.1"/>
    <property type="molecule type" value="Genomic_DNA"/>
</dbReference>
<evidence type="ECO:0008006" key="3">
    <source>
        <dbReference type="Google" id="ProtNLM"/>
    </source>
</evidence>
<sequence length="146" mass="15444">MSAWASLMLIAGGLFAGGAATFAWSRVPIWRRMPVQKFIDDFEETLRRTDKVQPALLVAAIASAVGFALAADGSARVLALVGAAGFVATLAASIVILVPLQRRIVATPPAEAKAIYEMRARWFRGHLGRSMFATASFVAVAVAATL</sequence>
<keyword evidence="1" id="KW-0472">Membrane</keyword>
<protein>
    <recommendedName>
        <fullName evidence="3">DUF1772 domain-containing protein</fullName>
    </recommendedName>
</protein>
<dbReference type="AlphaFoldDB" id="A0A6J4QFM9"/>
<accession>A0A6J4QFM9</accession>